<dbReference type="InterPro" id="IPR001138">
    <property type="entry name" value="Zn2Cys6_DnaBD"/>
</dbReference>
<evidence type="ECO:0000313" key="4">
    <source>
        <dbReference type="Proteomes" id="UP000092321"/>
    </source>
</evidence>
<feature type="domain" description="Zn(2)-C6 fungal-type" evidence="2">
    <location>
        <begin position="45"/>
        <end position="75"/>
    </location>
</feature>
<feature type="region of interest" description="Disordered" evidence="1">
    <location>
        <begin position="1"/>
        <end position="42"/>
    </location>
</feature>
<accession>A0A1B7TE30</accession>
<feature type="compositionally biased region" description="Polar residues" evidence="1">
    <location>
        <begin position="26"/>
        <end position="37"/>
    </location>
</feature>
<feature type="compositionally biased region" description="Polar residues" evidence="1">
    <location>
        <begin position="1"/>
        <end position="16"/>
    </location>
</feature>
<evidence type="ECO:0000256" key="1">
    <source>
        <dbReference type="SAM" id="MobiDB-lite"/>
    </source>
</evidence>
<organism evidence="3 4">
    <name type="scientific">Hanseniaspora valbyensis NRRL Y-1626</name>
    <dbReference type="NCBI Taxonomy" id="766949"/>
    <lineage>
        <taxon>Eukaryota</taxon>
        <taxon>Fungi</taxon>
        <taxon>Dikarya</taxon>
        <taxon>Ascomycota</taxon>
        <taxon>Saccharomycotina</taxon>
        <taxon>Saccharomycetes</taxon>
        <taxon>Saccharomycodales</taxon>
        <taxon>Saccharomycodaceae</taxon>
        <taxon>Hanseniaspora</taxon>
    </lineage>
</organism>
<feature type="non-terminal residue" evidence="3">
    <location>
        <position position="111"/>
    </location>
</feature>
<dbReference type="SUPFAM" id="SSF57701">
    <property type="entry name" value="Zn2/Cys6 DNA-binding domain"/>
    <property type="match status" value="1"/>
</dbReference>
<dbReference type="GO" id="GO:0008270">
    <property type="term" value="F:zinc ion binding"/>
    <property type="evidence" value="ECO:0007669"/>
    <property type="project" value="InterPro"/>
</dbReference>
<dbReference type="AlphaFoldDB" id="A0A1B7TE30"/>
<protein>
    <recommendedName>
        <fullName evidence="2">Zn(2)-C6 fungal-type domain-containing protein</fullName>
    </recommendedName>
</protein>
<proteinExistence type="predicted"/>
<gene>
    <name evidence="3" type="ORF">HANVADRAFT_52570</name>
</gene>
<keyword evidence="4" id="KW-1185">Reference proteome</keyword>
<reference evidence="4" key="1">
    <citation type="journal article" date="2016" name="Proc. Natl. Acad. Sci. U.S.A.">
        <title>Comparative genomics of biotechnologically important yeasts.</title>
        <authorList>
            <person name="Riley R."/>
            <person name="Haridas S."/>
            <person name="Wolfe K.H."/>
            <person name="Lopes M.R."/>
            <person name="Hittinger C.T."/>
            <person name="Goeker M."/>
            <person name="Salamov A.A."/>
            <person name="Wisecaver J.H."/>
            <person name="Long T.M."/>
            <person name="Calvey C.H."/>
            <person name="Aerts A.L."/>
            <person name="Barry K.W."/>
            <person name="Choi C."/>
            <person name="Clum A."/>
            <person name="Coughlan A.Y."/>
            <person name="Deshpande S."/>
            <person name="Douglass A.P."/>
            <person name="Hanson S.J."/>
            <person name="Klenk H.-P."/>
            <person name="LaButti K.M."/>
            <person name="Lapidus A."/>
            <person name="Lindquist E.A."/>
            <person name="Lipzen A.M."/>
            <person name="Meier-Kolthoff J.P."/>
            <person name="Ohm R.A."/>
            <person name="Otillar R.P."/>
            <person name="Pangilinan J.L."/>
            <person name="Peng Y."/>
            <person name="Rokas A."/>
            <person name="Rosa C.A."/>
            <person name="Scheuner C."/>
            <person name="Sibirny A.A."/>
            <person name="Slot J.C."/>
            <person name="Stielow J.B."/>
            <person name="Sun H."/>
            <person name="Kurtzman C.P."/>
            <person name="Blackwell M."/>
            <person name="Grigoriev I.V."/>
            <person name="Jeffries T.W."/>
        </authorList>
    </citation>
    <scope>NUCLEOTIDE SEQUENCE [LARGE SCALE GENOMIC DNA]</scope>
    <source>
        <strain evidence="4">NRRL Y-1626</strain>
    </source>
</reference>
<sequence>MESSDSIQTNDINIKQNSEEEEVKQNDSFEINDGYNSSKKRSKTGCFTCRFIKRKCDEEKIEGKCKSCYTSYLDCFWPDNYGDNSGSLTKELRQLISSKLQEGKEEAKKKR</sequence>
<dbReference type="EMBL" id="LXPE01000011">
    <property type="protein sequence ID" value="OBA27012.1"/>
    <property type="molecule type" value="Genomic_DNA"/>
</dbReference>
<dbReference type="PROSITE" id="PS00463">
    <property type="entry name" value="ZN2_CY6_FUNGAL_1"/>
    <property type="match status" value="1"/>
</dbReference>
<dbReference type="Proteomes" id="UP000092321">
    <property type="component" value="Unassembled WGS sequence"/>
</dbReference>
<evidence type="ECO:0000313" key="3">
    <source>
        <dbReference type="EMBL" id="OBA27012.1"/>
    </source>
</evidence>
<dbReference type="GO" id="GO:0000981">
    <property type="term" value="F:DNA-binding transcription factor activity, RNA polymerase II-specific"/>
    <property type="evidence" value="ECO:0007669"/>
    <property type="project" value="InterPro"/>
</dbReference>
<comment type="caution">
    <text evidence="3">The sequence shown here is derived from an EMBL/GenBank/DDBJ whole genome shotgun (WGS) entry which is preliminary data.</text>
</comment>
<dbReference type="Pfam" id="PF00172">
    <property type="entry name" value="Zn_clus"/>
    <property type="match status" value="1"/>
</dbReference>
<evidence type="ECO:0000259" key="2">
    <source>
        <dbReference type="PROSITE" id="PS00463"/>
    </source>
</evidence>
<name>A0A1B7TE30_9ASCO</name>
<dbReference type="SMART" id="SM00066">
    <property type="entry name" value="GAL4"/>
    <property type="match status" value="1"/>
</dbReference>
<dbReference type="OrthoDB" id="3598904at2759"/>
<dbReference type="Gene3D" id="4.10.240.10">
    <property type="entry name" value="Zn(2)-C6 fungal-type DNA-binding domain"/>
    <property type="match status" value="1"/>
</dbReference>
<dbReference type="InterPro" id="IPR036864">
    <property type="entry name" value="Zn2-C6_fun-type_DNA-bd_sf"/>
</dbReference>